<keyword evidence="2" id="KW-1185">Reference proteome</keyword>
<evidence type="ECO:0000313" key="1">
    <source>
        <dbReference type="EMBL" id="RAH43183.1"/>
    </source>
</evidence>
<reference evidence="1" key="1">
    <citation type="submission" date="2018-02" db="EMBL/GenBank/DDBJ databases">
        <title>The genomes of Aspergillus section Nigri reveals drivers in fungal speciation.</title>
        <authorList>
            <consortium name="DOE Joint Genome Institute"/>
            <person name="Vesth T.C."/>
            <person name="Nybo J."/>
            <person name="Theobald S."/>
            <person name="Brandl J."/>
            <person name="Frisvad J.C."/>
            <person name="Nielsen K.F."/>
            <person name="Lyhne E.K."/>
            <person name="Kogle M.E."/>
            <person name="Kuo A."/>
            <person name="Riley R."/>
            <person name="Clum A."/>
            <person name="Nolan M."/>
            <person name="Lipzen A."/>
            <person name="Salamov A."/>
            <person name="Henrissat B."/>
            <person name="Wiebenga A."/>
            <person name="De vries R.P."/>
            <person name="Grigoriev I.V."/>
            <person name="Mortensen U.H."/>
            <person name="Andersen M.R."/>
            <person name="Baker S.E."/>
        </authorList>
    </citation>
    <scope>NUCLEOTIDE SEQUENCE</scope>
    <source>
        <strain evidence="1">CBS 621.78</strain>
    </source>
</reference>
<accession>A0ACD1G1P0</accession>
<evidence type="ECO:0000313" key="2">
    <source>
        <dbReference type="Proteomes" id="UP000249057"/>
    </source>
</evidence>
<proteinExistence type="predicted"/>
<dbReference type="EMBL" id="KZ825365">
    <property type="protein sequence ID" value="RAH43183.1"/>
    <property type="molecule type" value="Genomic_DNA"/>
</dbReference>
<dbReference type="Proteomes" id="UP000249057">
    <property type="component" value="Unassembled WGS sequence"/>
</dbReference>
<name>A0ACD1G1P0_9EURO</name>
<protein>
    <submittedName>
        <fullName evidence="1">Uncharacterized protein</fullName>
    </submittedName>
</protein>
<gene>
    <name evidence="1" type="ORF">BO95DRAFT_516595</name>
</gene>
<organism evidence="1 2">
    <name type="scientific">Aspergillus brunneoviolaceus CBS 621.78</name>
    <dbReference type="NCBI Taxonomy" id="1450534"/>
    <lineage>
        <taxon>Eukaryota</taxon>
        <taxon>Fungi</taxon>
        <taxon>Dikarya</taxon>
        <taxon>Ascomycota</taxon>
        <taxon>Pezizomycotina</taxon>
        <taxon>Eurotiomycetes</taxon>
        <taxon>Eurotiomycetidae</taxon>
        <taxon>Eurotiales</taxon>
        <taxon>Aspergillaceae</taxon>
        <taxon>Aspergillus</taxon>
        <taxon>Aspergillus subgen. Circumdati</taxon>
    </lineage>
</organism>
<sequence>MDEGSNSKWEPTPEDDDPLKPMRTLVDLEADVSAAVIRDCKLDACVGWFSEKIRALRRSAKTAQQVEELRSELKHHLARLMPDEFTEDMDVAADHPDILTRLEKLQDSWNWRYHRYGIRSPPAPSHRIKTLLDGLLRSHEVRLPGTRSGSEGGHPPLTVEEATVTRGYFTEACKRLRTAIEDENSSALFACGGSIPVVDRGQAAAGDKTATTTTTSPVQLYWSTVRSDSTARKLVLPLDGLAPQSSAAALDDLVAACQPASFGRNGEEILDPSYRLAGKIDPANFASSFHPADFGILQMVENVLLPGIGEKDLGYEDDGSKKVMSKSARHYRKLHAELYKLNVCSLDVYCLNSQVCTQKSLTRKMMIGVLRPIGPFRHTCRHPRSESQIGSLVVCLPSQFSGGRLTVRHGGQQSAFDWSESSQSAIQWAAFYSDCEHEIETITEGHRLTLTYNLYITQAPTAKIDASSLVLQPQSFPLYNAVHEIFSNPRFMEQGGVLGMFCSHAYAHTSNDAHVRLPRALKGADLVVYSVLKSLGAEVSVLPVLGEDDRAVWDDWEEAIYNSRMYQGLETYLKGGGELPKIEADEFLGAEYGRKYDLDRRWKLLLLIRRVSAVRSGAQIMHSIDSERRRKGKDAETVADRVGEDEAEVTEAEGVVDWSDGHFYRKRGTLVAPRLWPYGTTNYGEHSSTEETTMAAWPFLYLPGITWLNRPKHAEMAFSHVTYGNEAGVGTQYSYAAIFAVIPPLEGRKKHLAQ</sequence>